<feature type="transmembrane region" description="Helical" evidence="6">
    <location>
        <begin position="60"/>
        <end position="82"/>
    </location>
</feature>
<dbReference type="InterPro" id="IPR002549">
    <property type="entry name" value="AI-2E-like"/>
</dbReference>
<evidence type="ECO:0008006" key="9">
    <source>
        <dbReference type="Google" id="ProtNLM"/>
    </source>
</evidence>
<evidence type="ECO:0000256" key="6">
    <source>
        <dbReference type="SAM" id="Phobius"/>
    </source>
</evidence>
<comment type="similarity">
    <text evidence="2">Belongs to the autoinducer-2 exporter (AI-2E) (TC 2.A.86) family.</text>
</comment>
<sequence length="345" mass="37807">MNNKTLQHYFLLTILSGVIILTFFILRPFIYVIILALMCATVFEPMHKKVLYLSRNNQGLAALATTIIIIIIILIPFIFLGIKVFGEVQQFYSFFANGNGKDAVISISNGLMNGLQKYFPFGQNISIDSNQYVEQGLLWLLNHLAYIFGSVTKLLFNFFIFLIITYYALKDGPKIKKIIISVSPLADSDDEIIFKKIKIAINSVIKGSLVMAFVQGILTAIGFGLFGVPNAALWGIAATIASLVPGLGTAIVSVPAVIYVFLTGNIFMALGFSAWSIVVVGLVDNFLRPILIGKEVKIHPLIIFLSVLGGIIFLGPVGFLLGPLVISLLFTLLDTYASLRSSRLS</sequence>
<dbReference type="STRING" id="1802214.A2908_02690"/>
<proteinExistence type="inferred from homology"/>
<feature type="transmembrane region" description="Helical" evidence="6">
    <location>
        <begin position="6"/>
        <end position="39"/>
    </location>
</feature>
<evidence type="ECO:0000256" key="3">
    <source>
        <dbReference type="ARBA" id="ARBA00022692"/>
    </source>
</evidence>
<feature type="transmembrane region" description="Helical" evidence="6">
    <location>
        <begin position="232"/>
        <end position="252"/>
    </location>
</feature>
<dbReference type="PANTHER" id="PTHR21716:SF4">
    <property type="entry name" value="TRANSMEMBRANE PROTEIN 245"/>
    <property type="match status" value="1"/>
</dbReference>
<gene>
    <name evidence="7" type="ORF">A2908_02690</name>
</gene>
<dbReference type="EMBL" id="MHPA01000002">
    <property type="protein sequence ID" value="OGZ74082.1"/>
    <property type="molecule type" value="Genomic_DNA"/>
</dbReference>
<dbReference type="AlphaFoldDB" id="A0A1G2IHC3"/>
<dbReference type="Pfam" id="PF01594">
    <property type="entry name" value="AI-2E_transport"/>
    <property type="match status" value="1"/>
</dbReference>
<evidence type="ECO:0000256" key="2">
    <source>
        <dbReference type="ARBA" id="ARBA00009773"/>
    </source>
</evidence>
<feature type="transmembrane region" description="Helical" evidence="6">
    <location>
        <begin position="259"/>
        <end position="282"/>
    </location>
</feature>
<feature type="transmembrane region" description="Helical" evidence="6">
    <location>
        <begin position="204"/>
        <end position="226"/>
    </location>
</feature>
<dbReference type="PANTHER" id="PTHR21716">
    <property type="entry name" value="TRANSMEMBRANE PROTEIN"/>
    <property type="match status" value="1"/>
</dbReference>
<organism evidence="7 8">
    <name type="scientific">Candidatus Staskawiczbacteria bacterium RIFCSPLOWO2_01_FULL_38_12b</name>
    <dbReference type="NCBI Taxonomy" id="1802214"/>
    <lineage>
        <taxon>Bacteria</taxon>
        <taxon>Candidatus Staskawicziibacteriota</taxon>
    </lineage>
</organism>
<dbReference type="Proteomes" id="UP000176774">
    <property type="component" value="Unassembled WGS sequence"/>
</dbReference>
<evidence type="ECO:0000256" key="5">
    <source>
        <dbReference type="ARBA" id="ARBA00023136"/>
    </source>
</evidence>
<evidence type="ECO:0000313" key="8">
    <source>
        <dbReference type="Proteomes" id="UP000176774"/>
    </source>
</evidence>
<comment type="caution">
    <text evidence="7">The sequence shown here is derived from an EMBL/GenBank/DDBJ whole genome shotgun (WGS) entry which is preliminary data.</text>
</comment>
<keyword evidence="3 6" id="KW-0812">Transmembrane</keyword>
<keyword evidence="5 6" id="KW-0472">Membrane</keyword>
<feature type="transmembrane region" description="Helical" evidence="6">
    <location>
        <begin position="144"/>
        <end position="169"/>
    </location>
</feature>
<reference evidence="7 8" key="1">
    <citation type="journal article" date="2016" name="Nat. Commun.">
        <title>Thousands of microbial genomes shed light on interconnected biogeochemical processes in an aquifer system.</title>
        <authorList>
            <person name="Anantharaman K."/>
            <person name="Brown C.T."/>
            <person name="Hug L.A."/>
            <person name="Sharon I."/>
            <person name="Castelle C.J."/>
            <person name="Probst A.J."/>
            <person name="Thomas B.C."/>
            <person name="Singh A."/>
            <person name="Wilkins M.J."/>
            <person name="Karaoz U."/>
            <person name="Brodie E.L."/>
            <person name="Williams K.H."/>
            <person name="Hubbard S.S."/>
            <person name="Banfield J.F."/>
        </authorList>
    </citation>
    <scope>NUCLEOTIDE SEQUENCE [LARGE SCALE GENOMIC DNA]</scope>
</reference>
<dbReference type="GO" id="GO:0016020">
    <property type="term" value="C:membrane"/>
    <property type="evidence" value="ECO:0007669"/>
    <property type="project" value="UniProtKB-SubCell"/>
</dbReference>
<accession>A0A1G2IHC3</accession>
<feature type="transmembrane region" description="Helical" evidence="6">
    <location>
        <begin position="302"/>
        <end position="333"/>
    </location>
</feature>
<evidence type="ECO:0000313" key="7">
    <source>
        <dbReference type="EMBL" id="OGZ74082.1"/>
    </source>
</evidence>
<comment type="subcellular location">
    <subcellularLocation>
        <location evidence="1">Membrane</location>
        <topology evidence="1">Multi-pass membrane protein</topology>
    </subcellularLocation>
</comment>
<evidence type="ECO:0000256" key="1">
    <source>
        <dbReference type="ARBA" id="ARBA00004141"/>
    </source>
</evidence>
<keyword evidence="4 6" id="KW-1133">Transmembrane helix</keyword>
<evidence type="ECO:0000256" key="4">
    <source>
        <dbReference type="ARBA" id="ARBA00022989"/>
    </source>
</evidence>
<name>A0A1G2IHC3_9BACT</name>
<protein>
    <recommendedName>
        <fullName evidence="9">AI-2E family transporter</fullName>
    </recommendedName>
</protein>